<dbReference type="InterPro" id="IPR052019">
    <property type="entry name" value="F420H2_bilvrd_red/Heme_oxyg"/>
</dbReference>
<dbReference type="EMBL" id="JAHCLR010000009">
    <property type="protein sequence ID" value="MBS9533389.1"/>
    <property type="molecule type" value="Genomic_DNA"/>
</dbReference>
<evidence type="ECO:0000256" key="1">
    <source>
        <dbReference type="ARBA" id="ARBA00023002"/>
    </source>
</evidence>
<proteinExistence type="predicted"/>
<organism evidence="2 3">
    <name type="scientific">Mycolicibacter acidiphilus</name>
    <dbReference type="NCBI Taxonomy" id="2835306"/>
    <lineage>
        <taxon>Bacteria</taxon>
        <taxon>Bacillati</taxon>
        <taxon>Actinomycetota</taxon>
        <taxon>Actinomycetes</taxon>
        <taxon>Mycobacteriales</taxon>
        <taxon>Mycobacteriaceae</taxon>
        <taxon>Mycolicibacter</taxon>
    </lineage>
</organism>
<keyword evidence="1 2" id="KW-0560">Oxidoreductase</keyword>
<dbReference type="PANTHER" id="PTHR35176:SF11">
    <property type="entry name" value="PYRIDOXAMINE 5'-PHOSPHATE OXIDASE FAMILY PROTEIN"/>
    <property type="match status" value="1"/>
</dbReference>
<gene>
    <name evidence="2" type="ORF">KIH27_07260</name>
</gene>
<dbReference type="Gene3D" id="2.30.110.10">
    <property type="entry name" value="Electron Transport, Fmn-binding Protein, Chain A"/>
    <property type="match status" value="1"/>
</dbReference>
<dbReference type="RefSeq" id="WP_214092277.1">
    <property type="nucleotide sequence ID" value="NZ_JAHCLR010000009.1"/>
</dbReference>
<dbReference type="InterPro" id="IPR012349">
    <property type="entry name" value="Split_barrel_FMN-bd"/>
</dbReference>
<accession>A0ABS5RKC8</accession>
<name>A0ABS5RKC8_9MYCO</name>
<dbReference type="SUPFAM" id="SSF50475">
    <property type="entry name" value="FMN-binding split barrel"/>
    <property type="match status" value="1"/>
</dbReference>
<dbReference type="InterPro" id="IPR019965">
    <property type="entry name" value="PPOX_F420-dep_Rv2061_put"/>
</dbReference>
<evidence type="ECO:0000313" key="2">
    <source>
        <dbReference type="EMBL" id="MBS9533389.1"/>
    </source>
</evidence>
<dbReference type="PANTHER" id="PTHR35176">
    <property type="entry name" value="HEME OXYGENASE HI_0854-RELATED"/>
    <property type="match status" value="1"/>
</dbReference>
<reference evidence="2 3" key="1">
    <citation type="submission" date="2021-05" db="EMBL/GenBank/DDBJ databases">
        <title>Mycobacterium acidophilum sp. nov., an extremely acid-tolerant member of the genus Mycobacterium.</title>
        <authorList>
            <person name="Xia J."/>
        </authorList>
    </citation>
    <scope>NUCLEOTIDE SEQUENCE [LARGE SCALE GENOMIC DNA]</scope>
    <source>
        <strain evidence="2 3">M1</strain>
    </source>
</reference>
<keyword evidence="3" id="KW-1185">Reference proteome</keyword>
<dbReference type="GO" id="GO:0016491">
    <property type="term" value="F:oxidoreductase activity"/>
    <property type="evidence" value="ECO:0007669"/>
    <property type="project" value="UniProtKB-KW"/>
</dbReference>
<sequence length="146" mass="16015">MTHVLYDRMRDRAAWSVADAETTAGFGLLAGKYALLISYRRTGEGVPSPVWFGRDERDRVYFTTGGAAAKVKRIRNNPRVRLAPCDLRGKPTGPPAVGIARILAPEESEYAEQVIAANYGLGRRAYLGAGRMLTEDTVYVEVTPTP</sequence>
<protein>
    <submittedName>
        <fullName evidence="2">PPOX class F420-dependent oxidoreductase</fullName>
        <ecNumber evidence="2">1.-.-.-</ecNumber>
    </submittedName>
</protein>
<dbReference type="Proteomes" id="UP001519535">
    <property type="component" value="Unassembled WGS sequence"/>
</dbReference>
<dbReference type="NCBIfam" id="TIGR03666">
    <property type="entry name" value="Rv2061_F420"/>
    <property type="match status" value="1"/>
</dbReference>
<comment type="caution">
    <text evidence="2">The sequence shown here is derived from an EMBL/GenBank/DDBJ whole genome shotgun (WGS) entry which is preliminary data.</text>
</comment>
<evidence type="ECO:0000313" key="3">
    <source>
        <dbReference type="Proteomes" id="UP001519535"/>
    </source>
</evidence>
<dbReference type="EC" id="1.-.-.-" evidence="2"/>